<dbReference type="Proteomes" id="UP000000600">
    <property type="component" value="Unassembled WGS sequence"/>
</dbReference>
<reference evidence="8 9" key="1">
    <citation type="journal article" date="2006" name="Nature">
        <title>Global trends of whole-genome duplications revealed by the ciliate Paramecium tetraurelia.</title>
        <authorList>
            <consortium name="Genoscope"/>
            <person name="Aury J.-M."/>
            <person name="Jaillon O."/>
            <person name="Duret L."/>
            <person name="Noel B."/>
            <person name="Jubin C."/>
            <person name="Porcel B.M."/>
            <person name="Segurens B."/>
            <person name="Daubin V."/>
            <person name="Anthouard V."/>
            <person name="Aiach N."/>
            <person name="Arnaiz O."/>
            <person name="Billaut A."/>
            <person name="Beisson J."/>
            <person name="Blanc I."/>
            <person name="Bouhouche K."/>
            <person name="Camara F."/>
            <person name="Duharcourt S."/>
            <person name="Guigo R."/>
            <person name="Gogendeau D."/>
            <person name="Katinka M."/>
            <person name="Keller A.-M."/>
            <person name="Kissmehl R."/>
            <person name="Klotz C."/>
            <person name="Koll F."/>
            <person name="Le Moue A."/>
            <person name="Lepere C."/>
            <person name="Malinsky S."/>
            <person name="Nowacki M."/>
            <person name="Nowak J.K."/>
            <person name="Plattner H."/>
            <person name="Poulain J."/>
            <person name="Ruiz F."/>
            <person name="Serrano V."/>
            <person name="Zagulski M."/>
            <person name="Dessen P."/>
            <person name="Betermier M."/>
            <person name="Weissenbach J."/>
            <person name="Scarpelli C."/>
            <person name="Schachter V."/>
            <person name="Sperling L."/>
            <person name="Meyer E."/>
            <person name="Cohen J."/>
            <person name="Wincker P."/>
        </authorList>
    </citation>
    <scope>NUCLEOTIDE SEQUENCE [LARGE SCALE GENOMIC DNA]</scope>
    <source>
        <strain evidence="8 9">Stock d4-2</strain>
    </source>
</reference>
<evidence type="ECO:0000256" key="1">
    <source>
        <dbReference type="ARBA" id="ARBA00022679"/>
    </source>
</evidence>
<sequence>MQSERIKSKKRVKHYEFLYDSKIGSGAYANVYMGRDIYNDSSTVAIKIISNNLIKSDYTSQQIKREVEIMKSFNHQNIVKLLDVFHSTNNIYIVTEYCNGGDLKTYLGSRTLSEERALQIFKQILNGLQELLRNGIVHRDLKPANILLQDGIFKITDFGFAKRVQVDSTMSSLVGTPLYMAPQILKRQPYTSKSDIWSLGLILYEMIYKTTPWHSTNVVELLNRLDKEPLKFPFQPQIELLTRQIILGCLGKEEKDRWGWDQLMKAVQGSEKQQIININLTKELYYVTKKQQLHKQQSQQNLQEYCRTSSTQSSPIRSISTKRTKTIANENNSSVLLSELIKKKQQIYKIFELLEKQLEKLPILKLDQCKQYLSEQRSRLVCANIEQIYNKEDERELIQQQKILQQYSANFGVQIMILLLKTYRKIIINNYQTGTLNLDYAEKQTIDNCSVLVSNQYK</sequence>
<dbReference type="InterPro" id="IPR011009">
    <property type="entry name" value="Kinase-like_dom_sf"/>
</dbReference>
<dbReference type="GeneID" id="5045519"/>
<dbReference type="GO" id="GO:0000045">
    <property type="term" value="P:autophagosome assembly"/>
    <property type="evidence" value="ECO:0000318"/>
    <property type="project" value="GO_Central"/>
</dbReference>
<feature type="binding site" evidence="5">
    <location>
        <position position="47"/>
    </location>
    <ligand>
        <name>ATP</name>
        <dbReference type="ChEBI" id="CHEBI:30616"/>
    </ligand>
</feature>
<feature type="domain" description="Protein kinase" evidence="7">
    <location>
        <begin position="17"/>
        <end position="276"/>
    </location>
</feature>
<dbReference type="OrthoDB" id="346907at2759"/>
<dbReference type="PANTHER" id="PTHR24348:SF22">
    <property type="entry name" value="NON-SPECIFIC SERINE_THREONINE PROTEIN KINASE"/>
    <property type="match status" value="1"/>
</dbReference>
<keyword evidence="2 5" id="KW-0547">Nucleotide-binding</keyword>
<dbReference type="HOGENOM" id="CLU_000288_37_6_1"/>
<dbReference type="Gene3D" id="1.10.510.10">
    <property type="entry name" value="Transferase(Phosphotransferase) domain 1"/>
    <property type="match status" value="1"/>
</dbReference>
<dbReference type="AlphaFoldDB" id="A0EAM0"/>
<dbReference type="InParanoid" id="A0EAM0"/>
<dbReference type="GO" id="GO:0005829">
    <property type="term" value="C:cytosol"/>
    <property type="evidence" value="ECO:0000318"/>
    <property type="project" value="GO_Central"/>
</dbReference>
<dbReference type="GO" id="GO:0005776">
    <property type="term" value="C:autophagosome"/>
    <property type="evidence" value="ECO:0000318"/>
    <property type="project" value="GO_Central"/>
</dbReference>
<dbReference type="PROSITE" id="PS00107">
    <property type="entry name" value="PROTEIN_KINASE_ATP"/>
    <property type="match status" value="1"/>
</dbReference>
<keyword evidence="4 5" id="KW-0067">ATP-binding</keyword>
<keyword evidence="3" id="KW-0418">Kinase</keyword>
<keyword evidence="9" id="KW-1185">Reference proteome</keyword>
<comment type="similarity">
    <text evidence="6">Belongs to the protein kinase superfamily.</text>
</comment>
<dbReference type="EMBL" id="CT868667">
    <property type="protein sequence ID" value="CAK92337.1"/>
    <property type="molecule type" value="Genomic_DNA"/>
</dbReference>
<dbReference type="OMA" id="IPPENEW"/>
<dbReference type="GO" id="GO:0005524">
    <property type="term" value="F:ATP binding"/>
    <property type="evidence" value="ECO:0007669"/>
    <property type="project" value="UniProtKB-UniRule"/>
</dbReference>
<dbReference type="GO" id="GO:0005737">
    <property type="term" value="C:cytoplasm"/>
    <property type="evidence" value="ECO:0000318"/>
    <property type="project" value="GO_Central"/>
</dbReference>
<dbReference type="FunFam" id="1.10.510.10:FF:000654">
    <property type="entry name" value="Protein kinase, putative"/>
    <property type="match status" value="1"/>
</dbReference>
<gene>
    <name evidence="8" type="ORF">GSPATT00025071001</name>
</gene>
<dbReference type="GO" id="GO:0000407">
    <property type="term" value="C:phagophore assembly site"/>
    <property type="evidence" value="ECO:0000318"/>
    <property type="project" value="GO_Central"/>
</dbReference>
<proteinExistence type="inferred from homology"/>
<organism evidence="8 9">
    <name type="scientific">Paramecium tetraurelia</name>
    <dbReference type="NCBI Taxonomy" id="5888"/>
    <lineage>
        <taxon>Eukaryota</taxon>
        <taxon>Sar</taxon>
        <taxon>Alveolata</taxon>
        <taxon>Ciliophora</taxon>
        <taxon>Intramacronucleata</taxon>
        <taxon>Oligohymenophorea</taxon>
        <taxon>Peniculida</taxon>
        <taxon>Parameciidae</taxon>
        <taxon>Paramecium</taxon>
    </lineage>
</organism>
<dbReference type="SMART" id="SM00220">
    <property type="entry name" value="S_TKc"/>
    <property type="match status" value="1"/>
</dbReference>
<dbReference type="PROSITE" id="PS50011">
    <property type="entry name" value="PROTEIN_KINASE_DOM"/>
    <property type="match status" value="1"/>
</dbReference>
<dbReference type="eggNOG" id="KOG0597">
    <property type="taxonomic scope" value="Eukaryota"/>
</dbReference>
<dbReference type="PROSITE" id="PS00108">
    <property type="entry name" value="PROTEIN_KINASE_ST"/>
    <property type="match status" value="1"/>
</dbReference>
<evidence type="ECO:0000256" key="5">
    <source>
        <dbReference type="PROSITE-ProRule" id="PRU10141"/>
    </source>
</evidence>
<accession>A0EAM0</accession>
<dbReference type="STRING" id="5888.A0EAM0"/>
<evidence type="ECO:0000259" key="7">
    <source>
        <dbReference type="PROSITE" id="PS50011"/>
    </source>
</evidence>
<dbReference type="Pfam" id="PF00069">
    <property type="entry name" value="Pkinase"/>
    <property type="match status" value="1"/>
</dbReference>
<dbReference type="FunFam" id="3.30.200.20:FF:000042">
    <property type="entry name" value="Aurora kinase A"/>
    <property type="match status" value="1"/>
</dbReference>
<dbReference type="GO" id="GO:0016020">
    <property type="term" value="C:membrane"/>
    <property type="evidence" value="ECO:0000318"/>
    <property type="project" value="GO_Central"/>
</dbReference>
<dbReference type="InterPro" id="IPR017441">
    <property type="entry name" value="Protein_kinase_ATP_BS"/>
</dbReference>
<evidence type="ECO:0000313" key="9">
    <source>
        <dbReference type="Proteomes" id="UP000000600"/>
    </source>
</evidence>
<evidence type="ECO:0000256" key="6">
    <source>
        <dbReference type="RuleBase" id="RU000304"/>
    </source>
</evidence>
<keyword evidence="1" id="KW-0808">Transferase</keyword>
<dbReference type="InterPro" id="IPR008271">
    <property type="entry name" value="Ser/Thr_kinase_AS"/>
</dbReference>
<name>A0EAM0_PARTE</name>
<dbReference type="SUPFAM" id="SSF56112">
    <property type="entry name" value="Protein kinase-like (PK-like)"/>
    <property type="match status" value="1"/>
</dbReference>
<dbReference type="GO" id="GO:0010506">
    <property type="term" value="P:regulation of autophagy"/>
    <property type="evidence" value="ECO:0000318"/>
    <property type="project" value="GO_Central"/>
</dbReference>
<dbReference type="InterPro" id="IPR000719">
    <property type="entry name" value="Prot_kinase_dom"/>
</dbReference>
<evidence type="ECO:0000256" key="2">
    <source>
        <dbReference type="ARBA" id="ARBA00022741"/>
    </source>
</evidence>
<evidence type="ECO:0000256" key="4">
    <source>
        <dbReference type="ARBA" id="ARBA00022840"/>
    </source>
</evidence>
<protein>
    <recommendedName>
        <fullName evidence="7">Protein kinase domain-containing protein</fullName>
    </recommendedName>
</protein>
<dbReference type="PANTHER" id="PTHR24348">
    <property type="entry name" value="SERINE/THREONINE-PROTEIN KINASE UNC-51-RELATED"/>
    <property type="match status" value="1"/>
</dbReference>
<dbReference type="InterPro" id="IPR045269">
    <property type="entry name" value="Atg1-like"/>
</dbReference>
<dbReference type="RefSeq" id="XP_001459734.1">
    <property type="nucleotide sequence ID" value="XM_001459697.1"/>
</dbReference>
<evidence type="ECO:0000313" key="8">
    <source>
        <dbReference type="EMBL" id="CAK92337.1"/>
    </source>
</evidence>
<evidence type="ECO:0000256" key="3">
    <source>
        <dbReference type="ARBA" id="ARBA00022777"/>
    </source>
</evidence>
<dbReference type="KEGG" id="ptm:GSPATT00025071001"/>
<keyword evidence="6" id="KW-0723">Serine/threonine-protein kinase</keyword>
<dbReference type="GO" id="GO:0004674">
    <property type="term" value="F:protein serine/threonine kinase activity"/>
    <property type="evidence" value="ECO:0000318"/>
    <property type="project" value="GO_Central"/>
</dbReference>